<evidence type="ECO:0000259" key="2">
    <source>
        <dbReference type="SMART" id="SM00066"/>
    </source>
</evidence>
<dbReference type="AlphaFoldDB" id="A0AA39X6T7"/>
<dbReference type="GO" id="GO:0008270">
    <property type="term" value="F:zinc ion binding"/>
    <property type="evidence" value="ECO:0007669"/>
    <property type="project" value="InterPro"/>
</dbReference>
<reference evidence="3" key="1">
    <citation type="submission" date="2023-06" db="EMBL/GenBank/DDBJ databases">
        <title>Genome-scale phylogeny and comparative genomics of the fungal order Sordariales.</title>
        <authorList>
            <consortium name="Lawrence Berkeley National Laboratory"/>
            <person name="Hensen N."/>
            <person name="Bonometti L."/>
            <person name="Westerberg I."/>
            <person name="Brannstrom I.O."/>
            <person name="Guillou S."/>
            <person name="Cros-Aarteil S."/>
            <person name="Calhoun S."/>
            <person name="Haridas S."/>
            <person name="Kuo A."/>
            <person name="Mondo S."/>
            <person name="Pangilinan J."/>
            <person name="Riley R."/>
            <person name="LaButti K."/>
            <person name="Andreopoulos B."/>
            <person name="Lipzen A."/>
            <person name="Chen C."/>
            <person name="Yanf M."/>
            <person name="Daum C."/>
            <person name="Ng V."/>
            <person name="Clum A."/>
            <person name="Steindorff A."/>
            <person name="Ohm R."/>
            <person name="Martin F."/>
            <person name="Silar P."/>
            <person name="Natvig D."/>
            <person name="Lalanne C."/>
            <person name="Gautier V."/>
            <person name="Ament-velasquez S.L."/>
            <person name="Kruys A."/>
            <person name="Hutchinson M.I."/>
            <person name="Powell A.J."/>
            <person name="Barry K."/>
            <person name="Miller A.N."/>
            <person name="Grigoriev I.V."/>
            <person name="Debuchy R."/>
            <person name="Gladieux P."/>
            <person name="Thoren M.H."/>
            <person name="Johannesson H."/>
        </authorList>
    </citation>
    <scope>NUCLEOTIDE SEQUENCE</scope>
    <source>
        <strain evidence="3">SMH3391-2</strain>
    </source>
</reference>
<sequence length="364" mass="39626">PPMPRRQSCDRCHEQKVRCFTNEQDYVFGPGGTGDADLGQNGQSISAFPCARCKKAKATCIYSRNTFTYSNNLGLGIMNSNHNNHTNFYTPELSKVDSHANPQLSPIGIIPHRNQENHMPREHSATVDDWLMSPFGPGDARFTNAMPQMSSFSSVATLPNAPFLTELNAACATDNAVPGYTMMFPDPVGSYIEELADMTLRIHLATLSLPPLNRTPLSLSSPAVNEIFDATCSLISLVDRYTAEKGAHLTRHQGHPNYLHPHPNVDSGGELSYVPPSMATSPAVQSAMDASTCLMVFACHQGLLGVFEDMCSSFSVYIRELQQPSSPSTVATTAFISSSTTQIIVMVNLISHLLSRLDRSIGSL</sequence>
<dbReference type="GO" id="GO:0000981">
    <property type="term" value="F:DNA-binding transcription factor activity, RNA polymerase II-specific"/>
    <property type="evidence" value="ECO:0007669"/>
    <property type="project" value="InterPro"/>
</dbReference>
<feature type="non-terminal residue" evidence="3">
    <location>
        <position position="1"/>
    </location>
</feature>
<dbReference type="Gene3D" id="4.10.240.10">
    <property type="entry name" value="Zn(2)-C6 fungal-type DNA-binding domain"/>
    <property type="match status" value="1"/>
</dbReference>
<dbReference type="InterPro" id="IPR036864">
    <property type="entry name" value="Zn2-C6_fun-type_DNA-bd_sf"/>
</dbReference>
<dbReference type="Proteomes" id="UP001174934">
    <property type="component" value="Unassembled WGS sequence"/>
</dbReference>
<keyword evidence="4" id="KW-1185">Reference proteome</keyword>
<evidence type="ECO:0000256" key="1">
    <source>
        <dbReference type="ARBA" id="ARBA00023242"/>
    </source>
</evidence>
<dbReference type="EMBL" id="JAULSR010000002">
    <property type="protein sequence ID" value="KAK0628338.1"/>
    <property type="molecule type" value="Genomic_DNA"/>
</dbReference>
<name>A0AA39X6T7_9PEZI</name>
<proteinExistence type="predicted"/>
<feature type="non-terminal residue" evidence="3">
    <location>
        <position position="364"/>
    </location>
</feature>
<dbReference type="SMART" id="SM00066">
    <property type="entry name" value="GAL4"/>
    <property type="match status" value="1"/>
</dbReference>
<keyword evidence="1" id="KW-0539">Nucleus</keyword>
<evidence type="ECO:0000313" key="4">
    <source>
        <dbReference type="Proteomes" id="UP001174934"/>
    </source>
</evidence>
<gene>
    <name evidence="3" type="ORF">B0T17DRAFT_459148</name>
</gene>
<dbReference type="CDD" id="cd00067">
    <property type="entry name" value="GAL4"/>
    <property type="match status" value="1"/>
</dbReference>
<dbReference type="InterPro" id="IPR001138">
    <property type="entry name" value="Zn2Cys6_DnaBD"/>
</dbReference>
<dbReference type="SUPFAM" id="SSF57701">
    <property type="entry name" value="Zn2/Cys6 DNA-binding domain"/>
    <property type="match status" value="1"/>
</dbReference>
<evidence type="ECO:0000313" key="3">
    <source>
        <dbReference type="EMBL" id="KAK0628338.1"/>
    </source>
</evidence>
<feature type="domain" description="Zn(2)-C6 fungal-type" evidence="2">
    <location>
        <begin position="3"/>
        <end position="71"/>
    </location>
</feature>
<protein>
    <recommendedName>
        <fullName evidence="2">Zn(2)-C6 fungal-type domain-containing protein</fullName>
    </recommendedName>
</protein>
<comment type="caution">
    <text evidence="3">The sequence shown here is derived from an EMBL/GenBank/DDBJ whole genome shotgun (WGS) entry which is preliminary data.</text>
</comment>
<organism evidence="3 4">
    <name type="scientific">Bombardia bombarda</name>
    <dbReference type="NCBI Taxonomy" id="252184"/>
    <lineage>
        <taxon>Eukaryota</taxon>
        <taxon>Fungi</taxon>
        <taxon>Dikarya</taxon>
        <taxon>Ascomycota</taxon>
        <taxon>Pezizomycotina</taxon>
        <taxon>Sordariomycetes</taxon>
        <taxon>Sordariomycetidae</taxon>
        <taxon>Sordariales</taxon>
        <taxon>Lasiosphaeriaceae</taxon>
        <taxon>Bombardia</taxon>
    </lineage>
</organism>
<accession>A0AA39X6T7</accession>